<organism evidence="1 2">
    <name type="scientific">Tulasnella calospora MUT 4182</name>
    <dbReference type="NCBI Taxonomy" id="1051891"/>
    <lineage>
        <taxon>Eukaryota</taxon>
        <taxon>Fungi</taxon>
        <taxon>Dikarya</taxon>
        <taxon>Basidiomycota</taxon>
        <taxon>Agaricomycotina</taxon>
        <taxon>Agaricomycetes</taxon>
        <taxon>Cantharellales</taxon>
        <taxon>Tulasnellaceae</taxon>
        <taxon>Tulasnella</taxon>
    </lineage>
</organism>
<gene>
    <name evidence="1" type="ORF">M407DRAFT_20376</name>
</gene>
<dbReference type="Proteomes" id="UP000054248">
    <property type="component" value="Unassembled WGS sequence"/>
</dbReference>
<dbReference type="STRING" id="1051891.A0A0C3QQA9"/>
<dbReference type="AlphaFoldDB" id="A0A0C3QQA9"/>
<keyword evidence="2" id="KW-1185">Reference proteome</keyword>
<dbReference type="HOGENOM" id="CLU_555726_0_0_1"/>
<accession>A0A0C3QQA9</accession>
<reference evidence="1 2" key="1">
    <citation type="submission" date="2014-04" db="EMBL/GenBank/DDBJ databases">
        <authorList>
            <consortium name="DOE Joint Genome Institute"/>
            <person name="Kuo A."/>
            <person name="Girlanda M."/>
            <person name="Perotto S."/>
            <person name="Kohler A."/>
            <person name="Nagy L.G."/>
            <person name="Floudas D."/>
            <person name="Copeland A."/>
            <person name="Barry K.W."/>
            <person name="Cichocki N."/>
            <person name="Veneault-Fourrey C."/>
            <person name="LaButti K."/>
            <person name="Lindquist E.A."/>
            <person name="Lipzen A."/>
            <person name="Lundell T."/>
            <person name="Morin E."/>
            <person name="Murat C."/>
            <person name="Sun H."/>
            <person name="Tunlid A."/>
            <person name="Henrissat B."/>
            <person name="Grigoriev I.V."/>
            <person name="Hibbett D.S."/>
            <person name="Martin F."/>
            <person name="Nordberg H.P."/>
            <person name="Cantor M.N."/>
            <person name="Hua S.X."/>
        </authorList>
    </citation>
    <scope>NUCLEOTIDE SEQUENCE [LARGE SCALE GENOMIC DNA]</scope>
    <source>
        <strain evidence="1 2">MUT 4182</strain>
    </source>
</reference>
<reference evidence="2" key="2">
    <citation type="submission" date="2015-01" db="EMBL/GenBank/DDBJ databases">
        <title>Evolutionary Origins and Diversification of the Mycorrhizal Mutualists.</title>
        <authorList>
            <consortium name="DOE Joint Genome Institute"/>
            <consortium name="Mycorrhizal Genomics Consortium"/>
            <person name="Kohler A."/>
            <person name="Kuo A."/>
            <person name="Nagy L.G."/>
            <person name="Floudas D."/>
            <person name="Copeland A."/>
            <person name="Barry K.W."/>
            <person name="Cichocki N."/>
            <person name="Veneault-Fourrey C."/>
            <person name="LaButti K."/>
            <person name="Lindquist E.A."/>
            <person name="Lipzen A."/>
            <person name="Lundell T."/>
            <person name="Morin E."/>
            <person name="Murat C."/>
            <person name="Riley R."/>
            <person name="Ohm R."/>
            <person name="Sun H."/>
            <person name="Tunlid A."/>
            <person name="Henrissat B."/>
            <person name="Grigoriev I.V."/>
            <person name="Hibbett D.S."/>
            <person name="Martin F."/>
        </authorList>
    </citation>
    <scope>NUCLEOTIDE SEQUENCE [LARGE SCALE GENOMIC DNA]</scope>
    <source>
        <strain evidence="2">MUT 4182</strain>
    </source>
</reference>
<dbReference type="EMBL" id="KN822970">
    <property type="protein sequence ID" value="KIO30661.1"/>
    <property type="molecule type" value="Genomic_DNA"/>
</dbReference>
<dbReference type="OrthoDB" id="3234235at2759"/>
<evidence type="ECO:0000313" key="2">
    <source>
        <dbReference type="Proteomes" id="UP000054248"/>
    </source>
</evidence>
<sequence>MLRSHLISKVSGSIWKEAREKLDPQVPKCPCDQTEPQWTRLLFTRECSNCDKTNIPNVNWVHRLRLCYDCNRAGIVLILGAKVKKTFPAVEDVPSLLGLLPWSLSGSSWTGKYYRISDIQKIGAEWTSIRKRGNTSEIEEFKMRRVNEVQEIVDTSITFGAWDRNRAYQKRKDHADMKQSRKTEICARLEALGHDPSDVRSWTVTSSSAFSSSAQLTESRWNTIRPQLEIAVNQAKTERLDREYRRAVQSRQGLAENLVREYYTNSNIRPAFRPRSYVRDVISSKQFQDVIHQPTEVSVAREDFQEALDTVPELASNMSQEIQLYLLQLMVAGGAPDIDTSPTGSSFDALLLATATFFCKANSNGLPHCGAGELDEHSCFPIPQKPKFCCLSYDHRAGSAVAALLAVAGLDPNTTAEQMDEKDLRFSCLGCSNEWSRLAMSWRNAASHAKTVDHNEDNSWELFASDETKVIKENEKANIADVRFRFRCNTCYFPSVHRRKELEDHLWNYHSITDLPDPTTEFQTKPTVPPEPITVFGGKSLHPRIFP</sequence>
<evidence type="ECO:0000313" key="1">
    <source>
        <dbReference type="EMBL" id="KIO30661.1"/>
    </source>
</evidence>
<proteinExistence type="predicted"/>
<protein>
    <submittedName>
        <fullName evidence="1">Uncharacterized protein</fullName>
    </submittedName>
</protein>
<name>A0A0C3QQA9_9AGAM</name>